<reference evidence="2 3" key="1">
    <citation type="submission" date="2023-06" db="EMBL/GenBank/DDBJ databases">
        <title>Black Yeasts Isolated from many extreme environments.</title>
        <authorList>
            <person name="Coleine C."/>
            <person name="Stajich J.E."/>
            <person name="Selbmann L."/>
        </authorList>
    </citation>
    <scope>NUCLEOTIDE SEQUENCE [LARGE SCALE GENOMIC DNA]</scope>
    <source>
        <strain evidence="2 3">CCFEE 5887</strain>
    </source>
</reference>
<gene>
    <name evidence="2" type="ORF">LTR25_002162</name>
</gene>
<protein>
    <recommendedName>
        <fullName evidence="4">RRM domain-containing protein</fullName>
    </recommendedName>
</protein>
<evidence type="ECO:0000313" key="3">
    <source>
        <dbReference type="Proteomes" id="UP001345827"/>
    </source>
</evidence>
<keyword evidence="3" id="KW-1185">Reference proteome</keyword>
<dbReference type="AlphaFoldDB" id="A0AAV9QJB0"/>
<dbReference type="EMBL" id="JAXLQG010000003">
    <property type="protein sequence ID" value="KAK5542277.1"/>
    <property type="molecule type" value="Genomic_DNA"/>
</dbReference>
<proteinExistence type="predicted"/>
<dbReference type="Proteomes" id="UP001345827">
    <property type="component" value="Unassembled WGS sequence"/>
</dbReference>
<evidence type="ECO:0000313" key="2">
    <source>
        <dbReference type="EMBL" id="KAK5542277.1"/>
    </source>
</evidence>
<evidence type="ECO:0000256" key="1">
    <source>
        <dbReference type="SAM" id="MobiDB-lite"/>
    </source>
</evidence>
<evidence type="ECO:0008006" key="4">
    <source>
        <dbReference type="Google" id="ProtNLM"/>
    </source>
</evidence>
<comment type="caution">
    <text evidence="2">The sequence shown here is derived from an EMBL/GenBank/DDBJ whole genome shotgun (WGS) entry which is preliminary data.</text>
</comment>
<sequence>MTFTKPSDCLLKYPSMERQDLNQSQLGSFKFTPIDNLPSVPPLAMQYFPANMDPAAATFMPSTAPSTVPSPTLSALHSTLHGSSLVDPATINQSLCLALANEQQAHNATRVALNQEVQRCMELEAQIKNNVQQIASLTVTVKNLGAIIKHNINKDNHTDTEAERGGSFAEDEENTAVASSESIPSAPQRIIVKMPSTFEGEPKWSVNKDNPIFNDDEEMWRVCDGASADWIRNSRFPEYPVRYLPEKAVGAFNAYRTVMIDDIPLGTTVKDVLEVVRGGTLQSIQLFPPIGRVNPHMTARIVFVYESAADRMYKQQEKAPFIINGAPVRTWKPIDPTYPCSAEIEEAMFGGEQASRIVLIGEIMDDRFAMLEPKMQRLNLAHAAIDYSWTIDGYGSIEFTDVKTAIKAMKELKRDRDFVGADFRYDDDYTRRSY</sequence>
<dbReference type="CDD" id="cd12261">
    <property type="entry name" value="RRM1_3_MRN1"/>
    <property type="match status" value="1"/>
</dbReference>
<organism evidence="2 3">
    <name type="scientific">Vermiconidia calcicola</name>
    <dbReference type="NCBI Taxonomy" id="1690605"/>
    <lineage>
        <taxon>Eukaryota</taxon>
        <taxon>Fungi</taxon>
        <taxon>Dikarya</taxon>
        <taxon>Ascomycota</taxon>
        <taxon>Pezizomycotina</taxon>
        <taxon>Dothideomycetes</taxon>
        <taxon>Dothideomycetidae</taxon>
        <taxon>Mycosphaerellales</taxon>
        <taxon>Extremaceae</taxon>
        <taxon>Vermiconidia</taxon>
    </lineage>
</organism>
<accession>A0AAV9QJB0</accession>
<name>A0AAV9QJB0_9PEZI</name>
<feature type="region of interest" description="Disordered" evidence="1">
    <location>
        <begin position="156"/>
        <end position="182"/>
    </location>
</feature>